<name>A0A1Z5JWW8_FISSO</name>
<dbReference type="Gene3D" id="2.30.30.190">
    <property type="entry name" value="CAP Gly-rich-like domain"/>
    <property type="match status" value="1"/>
</dbReference>
<feature type="region of interest" description="Disordered" evidence="2">
    <location>
        <begin position="1134"/>
        <end position="1167"/>
    </location>
</feature>
<keyword evidence="1" id="KW-0175">Coiled coil</keyword>
<dbReference type="Proteomes" id="UP000198406">
    <property type="component" value="Unassembled WGS sequence"/>
</dbReference>
<dbReference type="PROSITE" id="PS50245">
    <property type="entry name" value="CAP_GLY_2"/>
    <property type="match status" value="1"/>
</dbReference>
<evidence type="ECO:0000256" key="2">
    <source>
        <dbReference type="SAM" id="MobiDB-lite"/>
    </source>
</evidence>
<organism evidence="4 5">
    <name type="scientific">Fistulifera solaris</name>
    <name type="common">Oleaginous diatom</name>
    <dbReference type="NCBI Taxonomy" id="1519565"/>
    <lineage>
        <taxon>Eukaryota</taxon>
        <taxon>Sar</taxon>
        <taxon>Stramenopiles</taxon>
        <taxon>Ochrophyta</taxon>
        <taxon>Bacillariophyta</taxon>
        <taxon>Bacillariophyceae</taxon>
        <taxon>Bacillariophycidae</taxon>
        <taxon>Naviculales</taxon>
        <taxon>Naviculaceae</taxon>
        <taxon>Fistulifera</taxon>
    </lineage>
</organism>
<dbReference type="OrthoDB" id="10249065at2759"/>
<evidence type="ECO:0000313" key="5">
    <source>
        <dbReference type="Proteomes" id="UP000198406"/>
    </source>
</evidence>
<proteinExistence type="predicted"/>
<evidence type="ECO:0000256" key="1">
    <source>
        <dbReference type="SAM" id="Coils"/>
    </source>
</evidence>
<evidence type="ECO:0000313" key="4">
    <source>
        <dbReference type="EMBL" id="GAX18525.1"/>
    </source>
</evidence>
<evidence type="ECO:0000259" key="3">
    <source>
        <dbReference type="PROSITE" id="PS50245"/>
    </source>
</evidence>
<accession>A0A1Z5JWW8</accession>
<feature type="region of interest" description="Disordered" evidence="2">
    <location>
        <begin position="271"/>
        <end position="295"/>
    </location>
</feature>
<dbReference type="SUPFAM" id="SSF74924">
    <property type="entry name" value="Cap-Gly domain"/>
    <property type="match status" value="1"/>
</dbReference>
<dbReference type="InParanoid" id="A0A1Z5JWW8"/>
<dbReference type="InterPro" id="IPR000938">
    <property type="entry name" value="CAP-Gly_domain"/>
</dbReference>
<reference evidence="4 5" key="1">
    <citation type="journal article" date="2015" name="Plant Cell">
        <title>Oil accumulation by the oleaginous diatom Fistulifera solaris as revealed by the genome and transcriptome.</title>
        <authorList>
            <person name="Tanaka T."/>
            <person name="Maeda Y."/>
            <person name="Veluchamy A."/>
            <person name="Tanaka M."/>
            <person name="Abida H."/>
            <person name="Marechal E."/>
            <person name="Bowler C."/>
            <person name="Muto M."/>
            <person name="Sunaga Y."/>
            <person name="Tanaka M."/>
            <person name="Yoshino T."/>
            <person name="Taniguchi T."/>
            <person name="Fukuda Y."/>
            <person name="Nemoto M."/>
            <person name="Matsumoto M."/>
            <person name="Wong P.S."/>
            <person name="Aburatani S."/>
            <person name="Fujibuchi W."/>
        </authorList>
    </citation>
    <scope>NUCLEOTIDE SEQUENCE [LARGE SCALE GENOMIC DNA]</scope>
    <source>
        <strain evidence="4 5">JPCC DA0580</strain>
    </source>
</reference>
<feature type="coiled-coil region" evidence="1">
    <location>
        <begin position="469"/>
        <end position="607"/>
    </location>
</feature>
<feature type="domain" description="CAP-Gly" evidence="3">
    <location>
        <begin position="39"/>
        <end position="76"/>
    </location>
</feature>
<keyword evidence="5" id="KW-1185">Reference proteome</keyword>
<comment type="caution">
    <text evidence="4">The sequence shown here is derived from an EMBL/GenBank/DDBJ whole genome shotgun (WGS) entry which is preliminary data.</text>
</comment>
<feature type="compositionally biased region" description="Polar residues" evidence="2">
    <location>
        <begin position="275"/>
        <end position="285"/>
    </location>
</feature>
<dbReference type="PANTHER" id="PTHR45615:SF80">
    <property type="entry name" value="GRIP DOMAIN-CONTAINING PROTEIN"/>
    <property type="match status" value="1"/>
</dbReference>
<gene>
    <name evidence="4" type="ORF">FisN_10Hh276</name>
</gene>
<feature type="compositionally biased region" description="Low complexity" evidence="2">
    <location>
        <begin position="102"/>
        <end position="174"/>
    </location>
</feature>
<dbReference type="EMBL" id="BDSP01000131">
    <property type="protein sequence ID" value="GAX18525.1"/>
    <property type="molecule type" value="Genomic_DNA"/>
</dbReference>
<feature type="compositionally biased region" description="Polar residues" evidence="2">
    <location>
        <begin position="1153"/>
        <end position="1167"/>
    </location>
</feature>
<protein>
    <submittedName>
        <fullName evidence="4">Dynactin 1</fullName>
    </submittedName>
</protein>
<feature type="region of interest" description="Disordered" evidence="2">
    <location>
        <begin position="96"/>
        <end position="213"/>
    </location>
</feature>
<dbReference type="Pfam" id="PF01302">
    <property type="entry name" value="CAP_GLY"/>
    <property type="match status" value="1"/>
</dbReference>
<sequence length="1276" mass="141250">MPEAFQLNDPVRVVRDNGSALEGIVAFLGPVQFDAAEDWVGIRLTGPSTGLGKNNGTVQGIEYFTNCPPNCGIFVKAVSVEKRNLTRLEQLRLKRELATGGSSSSSNTTTSSSTPATAAPVATTPAKPTSASTTSVKTPAKTPAPTPSAKAPSPRTTTADATTTNSNNQSDASAMKARLEDIRKRRAALQESKKESTSTSAATMDTPSEQTRSPVRAATILSVDASKEMETLRQELESLKSQLLQQKQSAEKELNSMQTKYQQQVEQLRQELQQASTTASNTSEQSSDRSVELQEQLQAATREMQLLQQELERVQQLRQEEQEAAMQVQSELSHLKHSLAEQESRNSISTEHYKERAKLQAELSTYKRKIEQLEKEHVELEHALEDLTLDKEQLLEEKEILEDRYEELKIDAETAQIQVDELRLELEDAKQLNERAVDVETMGDMDAEDKAQALALQNARFRQALIRVREQSSVEKMELQRQLRDAEKEIASSQAMMNELESLRQLKTRMEDEINELKDMVEQGAAFEGMVEDLSDRVLSLEEDIVQLQSTIRELEEAAELAAEMEEVQADELKAINRDLEGRDTIIRNLEEAIKMQRRREEDMRRTIANYRTTVETLKMEKQTLIDLQEGGEGKQKSLIASSQKALAKAAQMVADAAALRKREAKAVMDKIDQQIYRQLSTRLETLLPHSAVGAEVAAIKGELLTAKVVSKASQSLAAITTSFTRSIRPPIPSEQKTAIGIVAVSDQVKAEVATMFHQTEYALDIVNVSSGLIRYLAAGQWPDLLSPEVSSELGALLSHSMLDLDLVLGNVLQSMKEEGALIAEQSNIERLRQATKNTFHQLETDLDREEGPLVPTDWNPPGLNLLKEVSLSKFSCMGAAAMLSSVINAEDSTEAASLNEIYNKVEQCGVQASSACLRFSNMNITGESMVSNFANLVSSVTKDSSLLLQSVQEVIIAGGDVNTCEAAVDSALRSLTQLSAALRAANLNPTEEGSFHPLSPEADDVWDRLSALFKTVREIDGDGEDVNYLIRSRQIESSLTTAVENEPKLHNAESKIANLEKNLSSRAKELAMQNARLSELERMLAKSNVTAPRNMSTDLKSSQEYNTLLEENRVLMEAMDVLQHQVDEYESEIRSLKDTASGRKGAPRRALTSISDTSSNNRPDTNLSLEASLFRPALQEALRESWKWQAIATAKAMSELAPLPSVQHKKNDDSILLQTALVQSRLQKASVKLIDLTNTEKAPRTQLREMRAASRAASQQLESVALRLRGQWMQP</sequence>
<dbReference type="SMART" id="SM01052">
    <property type="entry name" value="CAP_GLY"/>
    <property type="match status" value="1"/>
</dbReference>
<dbReference type="InterPro" id="IPR036859">
    <property type="entry name" value="CAP-Gly_dom_sf"/>
</dbReference>
<dbReference type="AlphaFoldDB" id="A0A1Z5JWW8"/>
<dbReference type="PROSITE" id="PS00845">
    <property type="entry name" value="CAP_GLY_1"/>
    <property type="match status" value="1"/>
</dbReference>
<dbReference type="PANTHER" id="PTHR45615">
    <property type="entry name" value="MYOSIN HEAVY CHAIN, NON-MUSCLE"/>
    <property type="match status" value="1"/>
</dbReference>